<organism evidence="1 2">
    <name type="scientific">Sporolactobacillus laevolacticus DSM 442</name>
    <dbReference type="NCBI Taxonomy" id="1395513"/>
    <lineage>
        <taxon>Bacteria</taxon>
        <taxon>Bacillati</taxon>
        <taxon>Bacillota</taxon>
        <taxon>Bacilli</taxon>
        <taxon>Bacillales</taxon>
        <taxon>Sporolactobacillaceae</taxon>
        <taxon>Sporolactobacillus</taxon>
    </lineage>
</organism>
<keyword evidence="2" id="KW-1185">Reference proteome</keyword>
<accession>V6IZN8</accession>
<dbReference type="AlphaFoldDB" id="V6IZN8"/>
<protein>
    <submittedName>
        <fullName evidence="1">Uncharacterized protein</fullName>
    </submittedName>
</protein>
<sequence length="49" mass="5533">MNSVPWRFSNFDSHIGLLFSAMKKGIDDRYLHMLGGVGLVLKKGKLKLL</sequence>
<dbReference type="PATRIC" id="fig|1395513.3.peg.867"/>
<dbReference type="EMBL" id="AWTC01000003">
    <property type="protein sequence ID" value="EST12965.1"/>
    <property type="molecule type" value="Genomic_DNA"/>
</dbReference>
<evidence type="ECO:0000313" key="2">
    <source>
        <dbReference type="Proteomes" id="UP000018296"/>
    </source>
</evidence>
<reference evidence="1 2" key="1">
    <citation type="journal article" date="2013" name="Genome Announc.">
        <title>Genome Sequence of Sporolactobacillus laevolacticus DSM442, an Efficient Polymer-Grade D-Lactate Producer from Agricultural Waste Cottonseed as a Nitrogen Source.</title>
        <authorList>
            <person name="Wang H."/>
            <person name="Wang L."/>
            <person name="Ju J."/>
            <person name="Yu B."/>
            <person name="Ma Y."/>
        </authorList>
    </citation>
    <scope>NUCLEOTIDE SEQUENCE [LARGE SCALE GENOMIC DNA]</scope>
    <source>
        <strain evidence="1 2">DSM 442</strain>
    </source>
</reference>
<name>V6IZN8_9BACL</name>
<proteinExistence type="predicted"/>
<gene>
    <name evidence="1" type="ORF">P343_04225</name>
</gene>
<comment type="caution">
    <text evidence="1">The sequence shown here is derived from an EMBL/GenBank/DDBJ whole genome shotgun (WGS) entry which is preliminary data.</text>
</comment>
<dbReference type="Proteomes" id="UP000018296">
    <property type="component" value="Unassembled WGS sequence"/>
</dbReference>
<evidence type="ECO:0000313" key="1">
    <source>
        <dbReference type="EMBL" id="EST12965.1"/>
    </source>
</evidence>